<protein>
    <submittedName>
        <fullName evidence="3">Uncharacterized protein</fullName>
    </submittedName>
</protein>
<dbReference type="RefSeq" id="WP_382403740.1">
    <property type="nucleotide sequence ID" value="NZ_JBHSWH010000001.1"/>
</dbReference>
<accession>A0ABW2AJP8</accession>
<feature type="transmembrane region" description="Helical" evidence="2">
    <location>
        <begin position="6"/>
        <end position="27"/>
    </location>
</feature>
<gene>
    <name evidence="3" type="ORF">ACFQDH_17880</name>
</gene>
<organism evidence="3 4">
    <name type="scientific">Flexivirga alba</name>
    <dbReference type="NCBI Taxonomy" id="702742"/>
    <lineage>
        <taxon>Bacteria</taxon>
        <taxon>Bacillati</taxon>
        <taxon>Actinomycetota</taxon>
        <taxon>Actinomycetes</taxon>
        <taxon>Micrococcales</taxon>
        <taxon>Dermacoccaceae</taxon>
        <taxon>Flexivirga</taxon>
    </lineage>
</organism>
<feature type="compositionally biased region" description="Basic and acidic residues" evidence="1">
    <location>
        <begin position="144"/>
        <end position="160"/>
    </location>
</feature>
<feature type="compositionally biased region" description="Basic and acidic residues" evidence="1">
    <location>
        <begin position="84"/>
        <end position="123"/>
    </location>
</feature>
<evidence type="ECO:0000313" key="4">
    <source>
        <dbReference type="Proteomes" id="UP001596298"/>
    </source>
</evidence>
<dbReference type="Proteomes" id="UP001596298">
    <property type="component" value="Unassembled WGS sequence"/>
</dbReference>
<evidence type="ECO:0000256" key="2">
    <source>
        <dbReference type="SAM" id="Phobius"/>
    </source>
</evidence>
<feature type="compositionally biased region" description="Low complexity" evidence="1">
    <location>
        <begin position="60"/>
        <end position="83"/>
    </location>
</feature>
<evidence type="ECO:0000313" key="3">
    <source>
        <dbReference type="EMBL" id="MFC6707071.1"/>
    </source>
</evidence>
<keyword evidence="2" id="KW-0472">Membrane</keyword>
<keyword evidence="2" id="KW-0812">Transmembrane</keyword>
<keyword evidence="2" id="KW-1133">Transmembrane helix</keyword>
<sequence length="160" mass="17807">MNGTTWIWIIIAIIVILIIVGIVVTWARKRRLDMNRSQAAELRDDSAEHNLALREHEASAARAAAEARAGQADADQRAAQAEQLKVEADRQDEDRKVARHEHHEQLRKADALDPDTRTDREGYQLDANGNRISPDEPGGTATGHTDDATAADERNTRRDS</sequence>
<proteinExistence type="predicted"/>
<reference evidence="4" key="1">
    <citation type="journal article" date="2019" name="Int. J. Syst. Evol. Microbiol.">
        <title>The Global Catalogue of Microorganisms (GCM) 10K type strain sequencing project: providing services to taxonomists for standard genome sequencing and annotation.</title>
        <authorList>
            <consortium name="The Broad Institute Genomics Platform"/>
            <consortium name="The Broad Institute Genome Sequencing Center for Infectious Disease"/>
            <person name="Wu L."/>
            <person name="Ma J."/>
        </authorList>
    </citation>
    <scope>NUCLEOTIDE SEQUENCE [LARGE SCALE GENOMIC DNA]</scope>
    <source>
        <strain evidence="4">CCUG 58127</strain>
    </source>
</reference>
<feature type="region of interest" description="Disordered" evidence="1">
    <location>
        <begin position="57"/>
        <end position="160"/>
    </location>
</feature>
<keyword evidence="4" id="KW-1185">Reference proteome</keyword>
<comment type="caution">
    <text evidence="3">The sequence shown here is derived from an EMBL/GenBank/DDBJ whole genome shotgun (WGS) entry which is preliminary data.</text>
</comment>
<dbReference type="EMBL" id="JBHSWH010000001">
    <property type="protein sequence ID" value="MFC6707071.1"/>
    <property type="molecule type" value="Genomic_DNA"/>
</dbReference>
<evidence type="ECO:0000256" key="1">
    <source>
        <dbReference type="SAM" id="MobiDB-lite"/>
    </source>
</evidence>
<name>A0ABW2AJP8_9MICO</name>